<keyword evidence="3 5" id="KW-0456">Lyase</keyword>
<evidence type="ECO:0000256" key="5">
    <source>
        <dbReference type="HAMAP-Rule" id="MF_03139"/>
    </source>
</evidence>
<feature type="region of interest" description="Disordered" evidence="6">
    <location>
        <begin position="375"/>
        <end position="451"/>
    </location>
</feature>
<dbReference type="InterPro" id="IPR010982">
    <property type="entry name" value="Lambda_DNA-bd_dom_sf"/>
</dbReference>
<evidence type="ECO:0000313" key="9">
    <source>
        <dbReference type="Proteomes" id="UP000243015"/>
    </source>
</evidence>
<dbReference type="Gene3D" id="1.10.260.40">
    <property type="entry name" value="lambda repressor-like DNA-binding domains"/>
    <property type="match status" value="1"/>
</dbReference>
<dbReference type="NCBIfam" id="TIGR00673">
    <property type="entry name" value="cynS"/>
    <property type="match status" value="1"/>
</dbReference>
<dbReference type="PANTHER" id="PTHR34186:SF2">
    <property type="entry name" value="CYANATE HYDRATASE"/>
    <property type="match status" value="1"/>
</dbReference>
<dbReference type="VEuPathDB" id="FungiDB:TERG_05306"/>
<dbReference type="InterPro" id="IPR013087">
    <property type="entry name" value="Znf_C2H2_type"/>
</dbReference>
<protein>
    <recommendedName>
        <fullName evidence="5">Cyanate hydratase</fullName>
        <shortName evidence="5">Cyanase</shortName>
        <ecNumber evidence="5">4.2.1.104</ecNumber>
    </recommendedName>
    <alternativeName>
        <fullName evidence="5">Cyanate hydrolase</fullName>
    </alternativeName>
    <alternativeName>
        <fullName evidence="5">Cyanate lyase</fullName>
    </alternativeName>
</protein>
<dbReference type="EC" id="4.2.1.104" evidence="5"/>
<feature type="active site" evidence="5">
    <location>
        <position position="103"/>
    </location>
</feature>
<dbReference type="PROSITE" id="PS50943">
    <property type="entry name" value="HTH_CROC1"/>
    <property type="match status" value="1"/>
</dbReference>
<evidence type="ECO:0000259" key="7">
    <source>
        <dbReference type="PROSITE" id="PS50943"/>
    </source>
</evidence>
<name>A0A178EZS6_TRIRU</name>
<feature type="domain" description="HTH cro/C1-type" evidence="7">
    <location>
        <begin position="27"/>
        <end position="75"/>
    </location>
</feature>
<comment type="catalytic activity">
    <reaction evidence="5">
        <text>cyanate + hydrogencarbonate + 3 H(+) = NH4(+) + 2 CO2</text>
        <dbReference type="Rhea" id="RHEA:11120"/>
        <dbReference type="ChEBI" id="CHEBI:15378"/>
        <dbReference type="ChEBI" id="CHEBI:16526"/>
        <dbReference type="ChEBI" id="CHEBI:17544"/>
        <dbReference type="ChEBI" id="CHEBI:28938"/>
        <dbReference type="ChEBI" id="CHEBI:29195"/>
        <dbReference type="EC" id="4.2.1.104"/>
    </reaction>
</comment>
<dbReference type="Gene3D" id="3.30.160.60">
    <property type="entry name" value="Classic Zinc Finger"/>
    <property type="match status" value="2"/>
</dbReference>
<dbReference type="InterPro" id="IPR003712">
    <property type="entry name" value="Cyanate_lyase_C"/>
</dbReference>
<dbReference type="InterPro" id="IPR036581">
    <property type="entry name" value="Cyanate_lyase_C_sf"/>
</dbReference>
<dbReference type="PROSITE" id="PS00028">
    <property type="entry name" value="ZINC_FINGER_C2H2_1"/>
    <property type="match status" value="1"/>
</dbReference>
<dbReference type="PANTHER" id="PTHR34186">
    <property type="entry name" value="CYANATE HYDRATASE"/>
    <property type="match status" value="1"/>
</dbReference>
<dbReference type="GO" id="GO:0003677">
    <property type="term" value="F:DNA binding"/>
    <property type="evidence" value="ECO:0007669"/>
    <property type="project" value="InterPro"/>
</dbReference>
<dbReference type="Gene3D" id="3.30.1160.10">
    <property type="entry name" value="Cyanate lyase, C-terminal domain"/>
    <property type="match status" value="1"/>
</dbReference>
<comment type="similarity">
    <text evidence="2">Belongs to the MBF1 family.</text>
</comment>
<dbReference type="HAMAP" id="MF_00535">
    <property type="entry name" value="Cyanate_hydrat"/>
    <property type="match status" value="1"/>
</dbReference>
<dbReference type="SUPFAM" id="SSF47413">
    <property type="entry name" value="lambda repressor-like DNA-binding domains"/>
    <property type="match status" value="1"/>
</dbReference>
<dbReference type="EMBL" id="LHPM01000015">
    <property type="protein sequence ID" value="OAL64863.1"/>
    <property type="molecule type" value="Genomic_DNA"/>
</dbReference>
<accession>A0A178EZS6</accession>
<evidence type="ECO:0000256" key="1">
    <source>
        <dbReference type="ARBA" id="ARBA00003561"/>
    </source>
</evidence>
<evidence type="ECO:0000313" key="8">
    <source>
        <dbReference type="EMBL" id="OAL64863.1"/>
    </source>
</evidence>
<dbReference type="SMART" id="SM00355">
    <property type="entry name" value="ZnF_C2H2"/>
    <property type="match status" value="5"/>
</dbReference>
<sequence>MDLVSLDASEHANYPEYCSLLFQGKASKQLSFEQIANHLGRSEVAVAALFYGHARASPEDIDKLCTLLGIPPADLKMRLRGFPDRGKGVDMPPRDPLIYRLYEIVQNYGQAYKAVLNEKFGDGIMSAIAFSTKVDKEVDEQGNAWAVLTMKGKCCQTAKMENEKPASSSRAFPCPYEGCHQAFASAGQLVNHKKFAPDHEYCERCNEDFKFEEDLLLHKMKSSRHIICPICFDDFRSEGGRDVHIQQFHREEQNIECIGCKTKFLRAAPLMAHVEQGRCEKISLDKYRMRRVEKKAVKEKMSEHLATHHSFLLSSAASSVDGGVVVAIDSVLEEGADKPAEIEAKKASITEKMGAMGLGAGRFGGSVLAPRSVRSIKQWPTLRQGDDEDEGSDHGGPSSRPNFKADDLMAFSETSVARSRKDQDRPSIETVIPRPEPLSVSGSDSGSGWDTSRVIPARTLSEHEASKKIALSEVELSKFFSDVHGTYICPCDTSFKTKEALEQHIASGVHAAGVARCPVCLRMFKSSAALVAHCESATKRCKISQTRNFGQVIDEISGGIIGAAGRNDDGTVRFEAAPGAKEIEW</sequence>
<gene>
    <name evidence="5" type="primary">cyn1</name>
    <name evidence="8" type="ORF">A7C99_4299</name>
</gene>
<feature type="active site" evidence="5">
    <location>
        <position position="100"/>
    </location>
</feature>
<dbReference type="SUPFAM" id="SSF55234">
    <property type="entry name" value="Cyanase C-terminal domain"/>
    <property type="match status" value="1"/>
</dbReference>
<reference evidence="8 9" key="1">
    <citation type="submission" date="2016-05" db="EMBL/GenBank/DDBJ databases">
        <title>Genome sequencing of Trichophyton rubrum CMCC(F)T1i isolated from hair.</title>
        <authorList>
            <person name="Zhan P."/>
            <person name="Tao Y."/>
            <person name="Liu W."/>
        </authorList>
    </citation>
    <scope>NUCLEOTIDE SEQUENCE [LARGE SCALE GENOMIC DNA]</scope>
    <source>
        <strain evidence="9">CMCC(F)T1i</strain>
    </source>
</reference>
<comment type="caution">
    <text evidence="8">The sequence shown here is derived from an EMBL/GenBank/DDBJ whole genome shotgun (WGS) entry which is preliminary data.</text>
</comment>
<evidence type="ECO:0000256" key="4">
    <source>
        <dbReference type="ARBA" id="ARBA00035107"/>
    </source>
</evidence>
<organism evidence="8 9">
    <name type="scientific">Trichophyton rubrum</name>
    <name type="common">Athlete's foot fungus</name>
    <name type="synonym">Epidermophyton rubrum</name>
    <dbReference type="NCBI Taxonomy" id="5551"/>
    <lineage>
        <taxon>Eukaryota</taxon>
        <taxon>Fungi</taxon>
        <taxon>Dikarya</taxon>
        <taxon>Ascomycota</taxon>
        <taxon>Pezizomycotina</taxon>
        <taxon>Eurotiomycetes</taxon>
        <taxon>Eurotiomycetidae</taxon>
        <taxon>Onygenales</taxon>
        <taxon>Arthrodermataceae</taxon>
        <taxon>Trichophyton</taxon>
    </lineage>
</organism>
<comment type="similarity">
    <text evidence="5">Belongs to the cyanase family.</text>
</comment>
<dbReference type="InterPro" id="IPR008076">
    <property type="entry name" value="Cyanase"/>
</dbReference>
<feature type="active site" evidence="5">
    <location>
        <position position="126"/>
    </location>
</feature>
<dbReference type="CDD" id="cd00093">
    <property type="entry name" value="HTH_XRE"/>
    <property type="match status" value="1"/>
</dbReference>
<proteinExistence type="inferred from homology"/>
<dbReference type="AlphaFoldDB" id="A0A178EZS6"/>
<evidence type="ECO:0000256" key="2">
    <source>
        <dbReference type="ARBA" id="ARBA00009802"/>
    </source>
</evidence>
<dbReference type="PRINTS" id="PR01693">
    <property type="entry name" value="CYANASE"/>
</dbReference>
<feature type="compositionally biased region" description="Low complexity" evidence="6">
    <location>
        <begin position="439"/>
        <end position="448"/>
    </location>
</feature>
<evidence type="ECO:0000256" key="3">
    <source>
        <dbReference type="ARBA" id="ARBA00023239"/>
    </source>
</evidence>
<dbReference type="InterPro" id="IPR001387">
    <property type="entry name" value="Cro/C1-type_HTH"/>
</dbReference>
<evidence type="ECO:0000256" key="6">
    <source>
        <dbReference type="SAM" id="MobiDB-lite"/>
    </source>
</evidence>
<dbReference type="Proteomes" id="UP000243015">
    <property type="component" value="Unassembled WGS sequence"/>
</dbReference>
<dbReference type="GO" id="GO:0008824">
    <property type="term" value="F:cyanate hydratase activity"/>
    <property type="evidence" value="ECO:0007669"/>
    <property type="project" value="UniProtKB-UniRule"/>
</dbReference>
<dbReference type="Pfam" id="PF02560">
    <property type="entry name" value="Cyanate_lyase"/>
    <property type="match status" value="1"/>
</dbReference>
<dbReference type="Pfam" id="PF24666">
    <property type="entry name" value="zf-C2H2_fungi_2"/>
    <property type="match status" value="1"/>
</dbReference>
<comment type="function">
    <text evidence="4">Transcriptional coactivator that stimulates GCN4-dependent transcriptional activity by bridging the DNA-binding region of GCN4 and TBP (SPT15), thereby recruiting TBP to GCN4-bound promoters. Involved in induction of the ribosome quality control (RQC) pathway; a pathway that degrades nascent peptide chains during problematic translation. Required to prevent stalled ribosomes from frameshifting.</text>
</comment>
<comment type="function">
    <text evidence="1 5">Catalyzes the reaction of cyanate with bicarbonate to produce ammonia and carbon dioxide.</text>
</comment>
<dbReference type="SMART" id="SM01116">
    <property type="entry name" value="Cyanate_lyase"/>
    <property type="match status" value="1"/>
</dbReference>